<proteinExistence type="predicted"/>
<accession>A0AAE0H467</accession>
<dbReference type="InterPro" id="IPR011009">
    <property type="entry name" value="Kinase-like_dom_sf"/>
</dbReference>
<keyword evidence="2" id="KW-1185">Reference proteome</keyword>
<evidence type="ECO:0008006" key="3">
    <source>
        <dbReference type="Google" id="ProtNLM"/>
    </source>
</evidence>
<sequence length="693" mass="79588">MNVSAIAKGCPPAPLETIKHWFLNCDEEENNIASRILDHRSQRIQGTDGGESSIRLYAARIFTMLNFDWVATIAENDSEMRSIYAGHFNSLNGIREDVVLKVSGVTTRCLASVKSLGHLKMDSLKSINECLWYQQILSELADTGNAMIPEILDVRVLRQPEPKKLGTKEYSYVCILMRRYETSLHDWLSHGKITDETRVRISRMIDNDSPLPLAPGAGGMLLTDPIYRPIVNRIIRRILLRVVCVLHTLQERHAFVHHDLHTRNVLLRFDSRDGVVPVIMDLENAEGLCRRDGSDTLEYVSGAHSYSFVNALTRSYDCYRFFSDILFLLRQNRLIGFVDGDTVGFLRRCVQSYFDEESAEREWKTSSSRFQRRMWQPAIVETLCDPVDLLRWNGFISKELDVAMQEPCAFLNLISGVGNGYATFLLGKKNTVELRALRAFFSLGDSIAWIAMARNLKLFIPDDFFLVVTHHANLCDVLYKVVKCMVYEWDEVKCGQSWSWNLSESSCFKGARFARLHMIQTVILAYLKWLYDRCAAVPGDENNSDMMGDIGQFSKYRVELAKRRIYPQEHQKVIVTLLSHIAPPEYTTRYLHYIGCSYRIPDYFDTTHMANSFVGNLIQRGALRCLPVPCINISIQDRKHIDNSDMLHDLAQISMDPRLYLSTSAHMFLPLFVQTQEKFMKPTRLGKRLRNLA</sequence>
<evidence type="ECO:0000313" key="2">
    <source>
        <dbReference type="Proteomes" id="UP001190700"/>
    </source>
</evidence>
<name>A0AAE0H467_9CHLO</name>
<organism evidence="1 2">
    <name type="scientific">Cymbomonas tetramitiformis</name>
    <dbReference type="NCBI Taxonomy" id="36881"/>
    <lineage>
        <taxon>Eukaryota</taxon>
        <taxon>Viridiplantae</taxon>
        <taxon>Chlorophyta</taxon>
        <taxon>Pyramimonadophyceae</taxon>
        <taxon>Pyramimonadales</taxon>
        <taxon>Pyramimonadaceae</taxon>
        <taxon>Cymbomonas</taxon>
    </lineage>
</organism>
<dbReference type="Proteomes" id="UP001190700">
    <property type="component" value="Unassembled WGS sequence"/>
</dbReference>
<gene>
    <name evidence="1" type="ORF">CYMTET_3004</name>
</gene>
<dbReference type="EMBL" id="LGRX02000097">
    <property type="protein sequence ID" value="KAK3289567.1"/>
    <property type="molecule type" value="Genomic_DNA"/>
</dbReference>
<reference evidence="1 2" key="1">
    <citation type="journal article" date="2015" name="Genome Biol. Evol.">
        <title>Comparative Genomics of a Bacterivorous Green Alga Reveals Evolutionary Causalities and Consequences of Phago-Mixotrophic Mode of Nutrition.</title>
        <authorList>
            <person name="Burns J.A."/>
            <person name="Paasch A."/>
            <person name="Narechania A."/>
            <person name="Kim E."/>
        </authorList>
    </citation>
    <scope>NUCLEOTIDE SEQUENCE [LARGE SCALE GENOMIC DNA]</scope>
    <source>
        <strain evidence="1 2">PLY_AMNH</strain>
    </source>
</reference>
<protein>
    <recommendedName>
        <fullName evidence="3">Protein kinase domain-containing protein</fullName>
    </recommendedName>
</protein>
<comment type="caution">
    <text evidence="1">The sequence shown here is derived from an EMBL/GenBank/DDBJ whole genome shotgun (WGS) entry which is preliminary data.</text>
</comment>
<evidence type="ECO:0000313" key="1">
    <source>
        <dbReference type="EMBL" id="KAK3289567.1"/>
    </source>
</evidence>
<dbReference type="AlphaFoldDB" id="A0AAE0H467"/>
<dbReference type="SUPFAM" id="SSF56112">
    <property type="entry name" value="Protein kinase-like (PK-like)"/>
    <property type="match status" value="1"/>
</dbReference>